<accession>A0A2G8JHC6</accession>
<evidence type="ECO:0000256" key="9">
    <source>
        <dbReference type="PROSITE-ProRule" id="PRU00042"/>
    </source>
</evidence>
<sequence length="307" mass="34918">MPRSFLVKKNVKWRRMYRKLQIGLAKTAYDPDRDTQQVIPTLLSPYQPSPLTQIDEKPTWTKCSESVPFAPAAVGAYNCLPLDVKPFSHMLPESYFERVRLTPFDGIASPAPLRPSSTYVSPPPLWSDEENYSPSCSPGSDGEKGCKTFVLKRPSRRPKTNAEKFACEDCGKLYCTTGGLGKHRQTHCRGKQSDRKFQCKFCPKEYTALGALKMHLRTHTLPCKCNFCGKAFSRPWLLQGHIRTHTGEKPFSCVHCQRAFADRSNLRAHLQTHSQVKRYSCQHCARTFSRMSLLQKHKDSGCEMLIV</sequence>
<dbReference type="OrthoDB" id="5428132at2759"/>
<evidence type="ECO:0000256" key="8">
    <source>
        <dbReference type="ARBA" id="ARBA00037948"/>
    </source>
</evidence>
<keyword evidence="5" id="KW-0862">Zinc</keyword>
<protein>
    <submittedName>
        <fullName evidence="11">Snail</fullName>
    </submittedName>
</protein>
<feature type="domain" description="C2H2-type" evidence="10">
    <location>
        <begin position="279"/>
        <end position="298"/>
    </location>
</feature>
<comment type="subcellular location">
    <subcellularLocation>
        <location evidence="1">Nucleus</location>
    </subcellularLocation>
</comment>
<dbReference type="Gene3D" id="3.30.160.60">
    <property type="entry name" value="Classic Zinc Finger"/>
    <property type="match status" value="4"/>
</dbReference>
<comment type="similarity">
    <text evidence="8">Belongs to the snail C2H2-type zinc-finger protein family.</text>
</comment>
<dbReference type="GO" id="GO:0005634">
    <property type="term" value="C:nucleus"/>
    <property type="evidence" value="ECO:0007669"/>
    <property type="project" value="UniProtKB-SubCell"/>
</dbReference>
<evidence type="ECO:0000256" key="7">
    <source>
        <dbReference type="ARBA" id="ARBA00023242"/>
    </source>
</evidence>
<dbReference type="STRING" id="307972.A0A2G8JHC6"/>
<dbReference type="InterPro" id="IPR013087">
    <property type="entry name" value="Znf_C2H2_type"/>
</dbReference>
<dbReference type="FunFam" id="3.30.160.60:FF:000207">
    <property type="entry name" value="zinc finger protein SNAI2"/>
    <property type="match status" value="1"/>
</dbReference>
<evidence type="ECO:0000259" key="10">
    <source>
        <dbReference type="PROSITE" id="PS50157"/>
    </source>
</evidence>
<evidence type="ECO:0000256" key="4">
    <source>
        <dbReference type="ARBA" id="ARBA00022771"/>
    </source>
</evidence>
<keyword evidence="4 9" id="KW-0863">Zinc-finger</keyword>
<evidence type="ECO:0000256" key="2">
    <source>
        <dbReference type="ARBA" id="ARBA00022723"/>
    </source>
</evidence>
<dbReference type="GO" id="GO:0000978">
    <property type="term" value="F:RNA polymerase II cis-regulatory region sequence-specific DNA binding"/>
    <property type="evidence" value="ECO:0007669"/>
    <property type="project" value="TreeGrafter"/>
</dbReference>
<feature type="domain" description="C2H2-type" evidence="10">
    <location>
        <begin position="251"/>
        <end position="278"/>
    </location>
</feature>
<dbReference type="EMBL" id="MRZV01001970">
    <property type="protein sequence ID" value="PIK35156.1"/>
    <property type="molecule type" value="Genomic_DNA"/>
</dbReference>
<proteinExistence type="inferred from homology"/>
<dbReference type="SUPFAM" id="SSF57667">
    <property type="entry name" value="beta-beta-alpha zinc fingers"/>
    <property type="match status" value="3"/>
</dbReference>
<dbReference type="SMART" id="SM00355">
    <property type="entry name" value="ZnF_C2H2"/>
    <property type="match status" value="5"/>
</dbReference>
<evidence type="ECO:0000313" key="12">
    <source>
        <dbReference type="Proteomes" id="UP000230750"/>
    </source>
</evidence>
<evidence type="ECO:0000256" key="1">
    <source>
        <dbReference type="ARBA" id="ARBA00004123"/>
    </source>
</evidence>
<keyword evidence="12" id="KW-1185">Reference proteome</keyword>
<evidence type="ECO:0000313" key="11">
    <source>
        <dbReference type="EMBL" id="PIK35156.1"/>
    </source>
</evidence>
<keyword evidence="2" id="KW-0479">Metal-binding</keyword>
<dbReference type="Proteomes" id="UP000230750">
    <property type="component" value="Unassembled WGS sequence"/>
</dbReference>
<dbReference type="FunFam" id="3.30.160.60:FF:000085">
    <property type="entry name" value="Snail zinc finger protein"/>
    <property type="match status" value="1"/>
</dbReference>
<dbReference type="PANTHER" id="PTHR24388">
    <property type="entry name" value="ZINC FINGER PROTEIN"/>
    <property type="match status" value="1"/>
</dbReference>
<dbReference type="GO" id="GO:0000981">
    <property type="term" value="F:DNA-binding transcription factor activity, RNA polymerase II-specific"/>
    <property type="evidence" value="ECO:0007669"/>
    <property type="project" value="TreeGrafter"/>
</dbReference>
<feature type="domain" description="C2H2-type" evidence="10">
    <location>
        <begin position="223"/>
        <end position="250"/>
    </location>
</feature>
<keyword evidence="6" id="KW-0238">DNA-binding</keyword>
<dbReference type="AlphaFoldDB" id="A0A2G8JHC6"/>
<reference evidence="11 12" key="1">
    <citation type="journal article" date="2017" name="PLoS Biol.">
        <title>The sea cucumber genome provides insights into morphological evolution and visceral regeneration.</title>
        <authorList>
            <person name="Zhang X."/>
            <person name="Sun L."/>
            <person name="Yuan J."/>
            <person name="Sun Y."/>
            <person name="Gao Y."/>
            <person name="Zhang L."/>
            <person name="Li S."/>
            <person name="Dai H."/>
            <person name="Hamel J.F."/>
            <person name="Liu C."/>
            <person name="Yu Y."/>
            <person name="Liu S."/>
            <person name="Lin W."/>
            <person name="Guo K."/>
            <person name="Jin S."/>
            <person name="Xu P."/>
            <person name="Storey K.B."/>
            <person name="Huan P."/>
            <person name="Zhang T."/>
            <person name="Zhou Y."/>
            <person name="Zhang J."/>
            <person name="Lin C."/>
            <person name="Li X."/>
            <person name="Xing L."/>
            <person name="Huo D."/>
            <person name="Sun M."/>
            <person name="Wang L."/>
            <person name="Mercier A."/>
            <person name="Li F."/>
            <person name="Yang H."/>
            <person name="Xiang J."/>
        </authorList>
    </citation>
    <scope>NUCLEOTIDE SEQUENCE [LARGE SCALE GENOMIC DNA]</scope>
    <source>
        <strain evidence="11">Shaxun</strain>
        <tissue evidence="11">Muscle</tissue>
    </source>
</reference>
<dbReference type="InterPro" id="IPR050527">
    <property type="entry name" value="Snail/Krueppel_Znf"/>
</dbReference>
<dbReference type="FunFam" id="3.30.160.60:FF:000043">
    <property type="entry name" value="Scratch family zinc finger 2"/>
    <property type="match status" value="1"/>
</dbReference>
<keyword evidence="3" id="KW-0677">Repeat</keyword>
<feature type="domain" description="C2H2-type" evidence="10">
    <location>
        <begin position="197"/>
        <end position="220"/>
    </location>
</feature>
<dbReference type="InterPro" id="IPR036236">
    <property type="entry name" value="Znf_C2H2_sf"/>
</dbReference>
<dbReference type="PANTHER" id="PTHR24388:SF54">
    <property type="entry name" value="PROTEIN ESCARGOT"/>
    <property type="match status" value="1"/>
</dbReference>
<comment type="caution">
    <text evidence="11">The sequence shown here is derived from an EMBL/GenBank/DDBJ whole genome shotgun (WGS) entry which is preliminary data.</text>
</comment>
<evidence type="ECO:0000256" key="6">
    <source>
        <dbReference type="ARBA" id="ARBA00023125"/>
    </source>
</evidence>
<dbReference type="GO" id="GO:0008270">
    <property type="term" value="F:zinc ion binding"/>
    <property type="evidence" value="ECO:0007669"/>
    <property type="project" value="UniProtKB-KW"/>
</dbReference>
<keyword evidence="7" id="KW-0539">Nucleus</keyword>
<dbReference type="PROSITE" id="PS50157">
    <property type="entry name" value="ZINC_FINGER_C2H2_2"/>
    <property type="match status" value="5"/>
</dbReference>
<gene>
    <name evidence="11" type="ORF">BSL78_28015</name>
</gene>
<evidence type="ECO:0000256" key="5">
    <source>
        <dbReference type="ARBA" id="ARBA00022833"/>
    </source>
</evidence>
<feature type="domain" description="C2H2-type" evidence="10">
    <location>
        <begin position="165"/>
        <end position="192"/>
    </location>
</feature>
<name>A0A2G8JHC6_STIJA</name>
<evidence type="ECO:0000256" key="3">
    <source>
        <dbReference type="ARBA" id="ARBA00022737"/>
    </source>
</evidence>
<dbReference type="PROSITE" id="PS00028">
    <property type="entry name" value="ZINC_FINGER_C2H2_1"/>
    <property type="match status" value="4"/>
</dbReference>
<dbReference type="Pfam" id="PF00096">
    <property type="entry name" value="zf-C2H2"/>
    <property type="match status" value="5"/>
</dbReference>
<organism evidence="11 12">
    <name type="scientific">Stichopus japonicus</name>
    <name type="common">Sea cucumber</name>
    <dbReference type="NCBI Taxonomy" id="307972"/>
    <lineage>
        <taxon>Eukaryota</taxon>
        <taxon>Metazoa</taxon>
        <taxon>Echinodermata</taxon>
        <taxon>Eleutherozoa</taxon>
        <taxon>Echinozoa</taxon>
        <taxon>Holothuroidea</taxon>
        <taxon>Aspidochirotacea</taxon>
        <taxon>Aspidochirotida</taxon>
        <taxon>Stichopodidae</taxon>
        <taxon>Apostichopus</taxon>
    </lineage>
</organism>